<evidence type="ECO:0000313" key="2">
    <source>
        <dbReference type="EMBL" id="CDW90647.1"/>
    </source>
</evidence>
<feature type="compositionally biased region" description="Polar residues" evidence="1">
    <location>
        <begin position="126"/>
        <end position="137"/>
    </location>
</feature>
<dbReference type="Proteomes" id="UP000039865">
    <property type="component" value="Unassembled WGS sequence"/>
</dbReference>
<feature type="compositionally biased region" description="Polar residues" evidence="1">
    <location>
        <begin position="345"/>
        <end position="359"/>
    </location>
</feature>
<proteinExistence type="predicted"/>
<keyword evidence="3" id="KW-1185">Reference proteome</keyword>
<reference evidence="2 3" key="1">
    <citation type="submission" date="2014-06" db="EMBL/GenBank/DDBJ databases">
        <authorList>
            <person name="Swart Estienne"/>
        </authorList>
    </citation>
    <scope>NUCLEOTIDE SEQUENCE [LARGE SCALE GENOMIC DNA]</scope>
    <source>
        <strain evidence="2 3">130c</strain>
    </source>
</reference>
<organism evidence="2 3">
    <name type="scientific">Stylonychia lemnae</name>
    <name type="common">Ciliate</name>
    <dbReference type="NCBI Taxonomy" id="5949"/>
    <lineage>
        <taxon>Eukaryota</taxon>
        <taxon>Sar</taxon>
        <taxon>Alveolata</taxon>
        <taxon>Ciliophora</taxon>
        <taxon>Intramacronucleata</taxon>
        <taxon>Spirotrichea</taxon>
        <taxon>Stichotrichia</taxon>
        <taxon>Sporadotrichida</taxon>
        <taxon>Oxytrichidae</taxon>
        <taxon>Stylonychinae</taxon>
        <taxon>Stylonychia</taxon>
    </lineage>
</organism>
<sequence>MQDFLQKKDEKIKEQRRILDFQEELEIHKEQKRKPKNDQLYICNTNIQFNQQVDSSTFLQTDEFPEKIKSFQCLSKQELQMVARMQIDIQRRRLKHDTKLKMKEYEQSKELCQMFTPKINKKKRTQSQSKDQSSNTQDETDCSKFLERVSVYERMNFDAERRRESVSKRNKEQEDQDQQTQHKSSMKSLSRERSQRKLRKMVFPSDHEQKLREALTKGISAIDLWKFMGDNPVNSNQNKSSQAIATLNEQYFMSKGNSICSGEQIVIGSQSVQIEQDQKHKSMGKLLASSSIKNISAIERKICPGQPQTLKKQDSKMYQQVQQKLVEKNRVNVQVKNQPTKDTKISQNQKNQKSINRNMSVDTKKSRDKSTKSDKSLQKNVQSTKSSQNPQSKHISRMDAEKYANKLWSQCSVKQFNFFDNSKNNSISQSNADLSLMKLNSYSSLQNQIHHNSKIASNFLSANHLL</sequence>
<dbReference type="EMBL" id="CCKQ01018668">
    <property type="protein sequence ID" value="CDW90647.1"/>
    <property type="molecule type" value="Genomic_DNA"/>
</dbReference>
<protein>
    <submittedName>
        <fullName evidence="2">Uncharacterized protein</fullName>
    </submittedName>
</protein>
<dbReference type="InParanoid" id="A0A078BBK3"/>
<feature type="compositionally biased region" description="Polar residues" evidence="1">
    <location>
        <begin position="178"/>
        <end position="188"/>
    </location>
</feature>
<name>A0A078BBK3_STYLE</name>
<evidence type="ECO:0000313" key="3">
    <source>
        <dbReference type="Proteomes" id="UP000039865"/>
    </source>
</evidence>
<feature type="compositionally biased region" description="Basic and acidic residues" evidence="1">
    <location>
        <begin position="160"/>
        <end position="173"/>
    </location>
</feature>
<accession>A0A078BBK3</accession>
<feature type="region of interest" description="Disordered" evidence="1">
    <location>
        <begin position="160"/>
        <end position="204"/>
    </location>
</feature>
<feature type="compositionally biased region" description="Basic and acidic residues" evidence="1">
    <location>
        <begin position="362"/>
        <end position="377"/>
    </location>
</feature>
<feature type="region of interest" description="Disordered" evidence="1">
    <location>
        <begin position="116"/>
        <end position="140"/>
    </location>
</feature>
<dbReference type="AlphaFoldDB" id="A0A078BBK3"/>
<feature type="region of interest" description="Disordered" evidence="1">
    <location>
        <begin position="332"/>
        <end position="397"/>
    </location>
</feature>
<evidence type="ECO:0000256" key="1">
    <source>
        <dbReference type="SAM" id="MobiDB-lite"/>
    </source>
</evidence>
<gene>
    <name evidence="2" type="primary">Contig818.g887</name>
    <name evidence="2" type="ORF">STYLEM_19792</name>
</gene>
<feature type="compositionally biased region" description="Polar residues" evidence="1">
    <location>
        <begin position="378"/>
        <end position="393"/>
    </location>
</feature>